<dbReference type="SUPFAM" id="SSF56815">
    <property type="entry name" value="Sec1/munc18-like (SM) proteins"/>
    <property type="match status" value="1"/>
</dbReference>
<evidence type="ECO:0000256" key="2">
    <source>
        <dbReference type="SAM" id="MobiDB-lite"/>
    </source>
</evidence>
<reference evidence="4" key="1">
    <citation type="submission" date="2015-09" db="EMBL/GenBank/DDBJ databases">
        <authorList>
            <consortium name="Pathogen Informatics"/>
        </authorList>
    </citation>
    <scope>NUCLEOTIDE SEQUENCE [LARGE SCALE GENOMIC DNA]</scope>
    <source>
        <strain evidence="4">Lake Konstanz</strain>
    </source>
</reference>
<dbReference type="InterPro" id="IPR036045">
    <property type="entry name" value="Sec1-like_sf"/>
</dbReference>
<gene>
    <name evidence="3" type="ORF">BSAL_70415</name>
</gene>
<dbReference type="Gene3D" id="3.40.50.1910">
    <property type="match status" value="1"/>
</dbReference>
<sequence length="595" mass="64843">MSRKAAQPVVVPSTGIKGAMKQRILLDMIESVGGSFKVLLVDAASAEILSVCLRMNELMDHGITLVEDIKNVRQPITKSPAIYFIAPTEASVKIVIDDWATKDKYLEAHIFFTSSAPKRIIDTIAAARIVEKVKNLKDMLLDFSVPETLSFHFGITDGMLKLMGPMVSQPALNNAVAKLTSVAHTLGDNPIIRFQNNGLCRTFAEQVSASIDALAKEIPAMNSQNPRTIVVVVDRSIDSAAPLLHERTYEGMINDLMPLDNMMYQQSYKDRSGKDAVRNCPLDELDQYWCKFRHMFLPKAVEQLPAALKQLLADNPALAGGLEKGAKLSEVGNAIRSLPEFQDKQAKLSMHIDILSKVMDLYKGQNLTEVSALEQKIAAGGSFKDTYEAIKKTMKNADDNLKLRMLLLFCACCTSRDFTPAKKQALLQDLGLDGESLSVANFDAVVSRTGVIPQPKGTVTDRDPYVPQVKLILESLCAENLSTTDFPFIRPSDASATSTAASAPAPKRSLRSAGSRPSAGAARGGGGDHVLDLGHDEKISLTNQQRLVVFVLGGVTRADVRSAYDIAREKQREAIVGGTSLLRADTFVRQLPGMK</sequence>
<name>A0A0S4J1J9_BODSA</name>
<dbReference type="VEuPathDB" id="TriTrypDB:BSAL_70415"/>
<comment type="similarity">
    <text evidence="1">Belongs to the STXBP/unc-18/SEC1 family.</text>
</comment>
<evidence type="ECO:0000313" key="3">
    <source>
        <dbReference type="EMBL" id="CUG04108.1"/>
    </source>
</evidence>
<dbReference type="Proteomes" id="UP000051952">
    <property type="component" value="Unassembled WGS sequence"/>
</dbReference>
<dbReference type="OrthoDB" id="2228at2759"/>
<dbReference type="Pfam" id="PF00995">
    <property type="entry name" value="Sec1"/>
    <property type="match status" value="1"/>
</dbReference>
<accession>A0A0S4J1J9</accession>
<dbReference type="PIRSF" id="PIRSF005715">
    <property type="entry name" value="VPS45_Sec1"/>
    <property type="match status" value="1"/>
</dbReference>
<dbReference type="InterPro" id="IPR043127">
    <property type="entry name" value="Sec-1-like_dom3a"/>
</dbReference>
<feature type="compositionally biased region" description="Low complexity" evidence="2">
    <location>
        <begin position="497"/>
        <end position="521"/>
    </location>
</feature>
<dbReference type="Gene3D" id="1.25.40.60">
    <property type="match status" value="1"/>
</dbReference>
<feature type="region of interest" description="Disordered" evidence="2">
    <location>
        <begin position="497"/>
        <end position="529"/>
    </location>
</feature>
<dbReference type="InterPro" id="IPR001619">
    <property type="entry name" value="Sec1-like"/>
</dbReference>
<dbReference type="InterPro" id="IPR043154">
    <property type="entry name" value="Sec-1-like_dom1"/>
</dbReference>
<evidence type="ECO:0000313" key="4">
    <source>
        <dbReference type="Proteomes" id="UP000051952"/>
    </source>
</evidence>
<proteinExistence type="inferred from homology"/>
<organism evidence="3 4">
    <name type="scientific">Bodo saltans</name>
    <name type="common">Flagellated protozoan</name>
    <dbReference type="NCBI Taxonomy" id="75058"/>
    <lineage>
        <taxon>Eukaryota</taxon>
        <taxon>Discoba</taxon>
        <taxon>Euglenozoa</taxon>
        <taxon>Kinetoplastea</taxon>
        <taxon>Metakinetoplastina</taxon>
        <taxon>Eubodonida</taxon>
        <taxon>Bodonidae</taxon>
        <taxon>Bodo</taxon>
    </lineage>
</organism>
<dbReference type="AlphaFoldDB" id="A0A0S4J1J9"/>
<evidence type="ECO:0000256" key="1">
    <source>
        <dbReference type="ARBA" id="ARBA00009884"/>
    </source>
</evidence>
<dbReference type="Gene3D" id="3.90.830.10">
    <property type="entry name" value="Syntaxin Binding Protein 1, Chain A, domain 2"/>
    <property type="match status" value="1"/>
</dbReference>
<keyword evidence="4" id="KW-1185">Reference proteome</keyword>
<dbReference type="PANTHER" id="PTHR11679">
    <property type="entry name" value="VESICLE PROTEIN SORTING-ASSOCIATED"/>
    <property type="match status" value="1"/>
</dbReference>
<dbReference type="InterPro" id="IPR027482">
    <property type="entry name" value="Sec1-like_dom2"/>
</dbReference>
<protein>
    <submittedName>
        <fullName evidence="3">Syntaxin binding protein 1, putative</fullName>
    </submittedName>
</protein>
<dbReference type="EMBL" id="CYKH01000514">
    <property type="protein sequence ID" value="CUG04108.1"/>
    <property type="molecule type" value="Genomic_DNA"/>
</dbReference>
<dbReference type="Gene3D" id="3.40.50.2060">
    <property type="match status" value="1"/>
</dbReference>
<dbReference type="OMA" id="PFTRPHT"/>
<dbReference type="GO" id="GO:0016192">
    <property type="term" value="P:vesicle-mediated transport"/>
    <property type="evidence" value="ECO:0007669"/>
    <property type="project" value="InterPro"/>
</dbReference>